<accession>A0A8S4R380</accession>
<organism evidence="1 2">
    <name type="scientific">Pararge aegeria aegeria</name>
    <dbReference type="NCBI Taxonomy" id="348720"/>
    <lineage>
        <taxon>Eukaryota</taxon>
        <taxon>Metazoa</taxon>
        <taxon>Ecdysozoa</taxon>
        <taxon>Arthropoda</taxon>
        <taxon>Hexapoda</taxon>
        <taxon>Insecta</taxon>
        <taxon>Pterygota</taxon>
        <taxon>Neoptera</taxon>
        <taxon>Endopterygota</taxon>
        <taxon>Lepidoptera</taxon>
        <taxon>Glossata</taxon>
        <taxon>Ditrysia</taxon>
        <taxon>Papilionoidea</taxon>
        <taxon>Nymphalidae</taxon>
        <taxon>Satyrinae</taxon>
        <taxon>Satyrini</taxon>
        <taxon>Parargina</taxon>
        <taxon>Pararge</taxon>
    </lineage>
</organism>
<protein>
    <submittedName>
        <fullName evidence="1">Jg2617 protein</fullName>
    </submittedName>
</protein>
<dbReference type="OrthoDB" id="6612236at2759"/>
<dbReference type="AlphaFoldDB" id="A0A8S4R380"/>
<sequence>MLAALHKLLSSHSLQVAGLDVSDLVVEHSAPTRNKDNMAVLKIAVIFAVISAVAYAQRPFYAGFRPIGYPQTQPNALFNRFGEDEYAPIEAKGDVNLINRLNQMPVNNRPFWYINWRQYDALRRNPQVYPQRPNVFLNNI</sequence>
<gene>
    <name evidence="1" type="primary">jg2617</name>
    <name evidence="1" type="ORF">PAEG_LOCUS8697</name>
</gene>
<dbReference type="Proteomes" id="UP000838756">
    <property type="component" value="Unassembled WGS sequence"/>
</dbReference>
<evidence type="ECO:0000313" key="2">
    <source>
        <dbReference type="Proteomes" id="UP000838756"/>
    </source>
</evidence>
<reference evidence="1" key="1">
    <citation type="submission" date="2022-03" db="EMBL/GenBank/DDBJ databases">
        <authorList>
            <person name="Lindestad O."/>
        </authorList>
    </citation>
    <scope>NUCLEOTIDE SEQUENCE</scope>
</reference>
<dbReference type="EMBL" id="CAKXAJ010024704">
    <property type="protein sequence ID" value="CAH2229213.1"/>
    <property type="molecule type" value="Genomic_DNA"/>
</dbReference>
<proteinExistence type="predicted"/>
<comment type="caution">
    <text evidence="1">The sequence shown here is derived from an EMBL/GenBank/DDBJ whole genome shotgun (WGS) entry which is preliminary data.</text>
</comment>
<name>A0A8S4R380_9NEOP</name>
<evidence type="ECO:0000313" key="1">
    <source>
        <dbReference type="EMBL" id="CAH2229213.1"/>
    </source>
</evidence>
<keyword evidence="2" id="KW-1185">Reference proteome</keyword>